<keyword evidence="2" id="KW-1185">Reference proteome</keyword>
<evidence type="ECO:0000313" key="1">
    <source>
        <dbReference type="EMBL" id="KAI0060611.1"/>
    </source>
</evidence>
<dbReference type="Proteomes" id="UP000814140">
    <property type="component" value="Unassembled WGS sequence"/>
</dbReference>
<gene>
    <name evidence="1" type="ORF">BV25DRAFT_1827800</name>
</gene>
<protein>
    <submittedName>
        <fullName evidence="1">ATP11-domain-containing protein</fullName>
    </submittedName>
</protein>
<comment type="caution">
    <text evidence="1">The sequence shown here is derived from an EMBL/GenBank/DDBJ whole genome shotgun (WGS) entry which is preliminary data.</text>
</comment>
<reference evidence="1" key="2">
    <citation type="journal article" date="2022" name="New Phytol.">
        <title>Evolutionary transition to the ectomycorrhizal habit in the genomes of a hyperdiverse lineage of mushroom-forming fungi.</title>
        <authorList>
            <person name="Looney B."/>
            <person name="Miyauchi S."/>
            <person name="Morin E."/>
            <person name="Drula E."/>
            <person name="Courty P.E."/>
            <person name="Kohler A."/>
            <person name="Kuo A."/>
            <person name="LaButti K."/>
            <person name="Pangilinan J."/>
            <person name="Lipzen A."/>
            <person name="Riley R."/>
            <person name="Andreopoulos W."/>
            <person name="He G."/>
            <person name="Johnson J."/>
            <person name="Nolan M."/>
            <person name="Tritt A."/>
            <person name="Barry K.W."/>
            <person name="Grigoriev I.V."/>
            <person name="Nagy L.G."/>
            <person name="Hibbett D."/>
            <person name="Henrissat B."/>
            <person name="Matheny P.B."/>
            <person name="Labbe J."/>
            <person name="Martin F.M."/>
        </authorList>
    </citation>
    <scope>NUCLEOTIDE SEQUENCE</scope>
    <source>
        <strain evidence="1">HHB10654</strain>
    </source>
</reference>
<name>A0ACB8SXH5_9AGAM</name>
<sequence length="341" mass="37486">MLLIATLRATRASYASPRLIAARRPHQARFITDYAVKYAEKLEKRAQEEGVSIDGLRARLREEEREQARKRLARAAEAASHHAPAGAPETSLKARGSFPPGAAVRKDSSPIKPLSSILNTSRIVQTPHTAEQISALWTAYHASRSGGTGRGYISASLPCETYEEMLAVAQRYPQFVLPVPRATDQTEAAYEFYIMQWDFYSAPPAPSPLPSDPLSFPHAAPPPASPSSNPRTATAIFTPLLEYKLRQSFATPYLVLTFHPDFAGSHRVVLLRGEITPAAAKAGDYMMSQQDAQRLAVGMQKFYLAGAGEGATDRKALLQTFHERPEEFSWTELLKHGDVGV</sequence>
<evidence type="ECO:0000313" key="2">
    <source>
        <dbReference type="Proteomes" id="UP000814140"/>
    </source>
</evidence>
<proteinExistence type="predicted"/>
<dbReference type="EMBL" id="MU277218">
    <property type="protein sequence ID" value="KAI0060611.1"/>
    <property type="molecule type" value="Genomic_DNA"/>
</dbReference>
<reference evidence="1" key="1">
    <citation type="submission" date="2021-03" db="EMBL/GenBank/DDBJ databases">
        <authorList>
            <consortium name="DOE Joint Genome Institute"/>
            <person name="Ahrendt S."/>
            <person name="Looney B.P."/>
            <person name="Miyauchi S."/>
            <person name="Morin E."/>
            <person name="Drula E."/>
            <person name="Courty P.E."/>
            <person name="Chicoki N."/>
            <person name="Fauchery L."/>
            <person name="Kohler A."/>
            <person name="Kuo A."/>
            <person name="Labutti K."/>
            <person name="Pangilinan J."/>
            <person name="Lipzen A."/>
            <person name="Riley R."/>
            <person name="Andreopoulos W."/>
            <person name="He G."/>
            <person name="Johnson J."/>
            <person name="Barry K.W."/>
            <person name="Grigoriev I.V."/>
            <person name="Nagy L."/>
            <person name="Hibbett D."/>
            <person name="Henrissat B."/>
            <person name="Matheny P.B."/>
            <person name="Labbe J."/>
            <person name="Martin F."/>
        </authorList>
    </citation>
    <scope>NUCLEOTIDE SEQUENCE</scope>
    <source>
        <strain evidence="1">HHB10654</strain>
    </source>
</reference>
<organism evidence="1 2">
    <name type="scientific">Artomyces pyxidatus</name>
    <dbReference type="NCBI Taxonomy" id="48021"/>
    <lineage>
        <taxon>Eukaryota</taxon>
        <taxon>Fungi</taxon>
        <taxon>Dikarya</taxon>
        <taxon>Basidiomycota</taxon>
        <taxon>Agaricomycotina</taxon>
        <taxon>Agaricomycetes</taxon>
        <taxon>Russulales</taxon>
        <taxon>Auriscalpiaceae</taxon>
        <taxon>Artomyces</taxon>
    </lineage>
</organism>
<accession>A0ACB8SXH5</accession>